<proteinExistence type="predicted"/>
<dbReference type="PANTHER" id="PTHR35186">
    <property type="entry name" value="ANK_REP_REGION DOMAIN-CONTAINING PROTEIN"/>
    <property type="match status" value="1"/>
</dbReference>
<dbReference type="OrthoDB" id="4119166at2759"/>
<organism evidence="3 4">
    <name type="scientific">Exophiala spinifera</name>
    <dbReference type="NCBI Taxonomy" id="91928"/>
    <lineage>
        <taxon>Eukaryota</taxon>
        <taxon>Fungi</taxon>
        <taxon>Dikarya</taxon>
        <taxon>Ascomycota</taxon>
        <taxon>Pezizomycotina</taxon>
        <taxon>Eurotiomycetes</taxon>
        <taxon>Chaetothyriomycetidae</taxon>
        <taxon>Chaetothyriales</taxon>
        <taxon>Herpotrichiellaceae</taxon>
        <taxon>Exophiala</taxon>
    </lineage>
</organism>
<feature type="signal peptide" evidence="1">
    <location>
        <begin position="1"/>
        <end position="28"/>
    </location>
</feature>
<accession>A0A0D1Y4N1</accession>
<keyword evidence="4" id="KW-1185">Reference proteome</keyword>
<dbReference type="Proteomes" id="UP000053328">
    <property type="component" value="Unassembled WGS sequence"/>
</dbReference>
<protein>
    <recommendedName>
        <fullName evidence="2">DUF7580 domain-containing protein</fullName>
    </recommendedName>
</protein>
<feature type="domain" description="DUF7580" evidence="2">
    <location>
        <begin position="201"/>
        <end position="600"/>
    </location>
</feature>
<evidence type="ECO:0000313" key="3">
    <source>
        <dbReference type="EMBL" id="KIW09891.1"/>
    </source>
</evidence>
<dbReference type="GeneID" id="27339075"/>
<dbReference type="InterPro" id="IPR056002">
    <property type="entry name" value="DUF7580"/>
</dbReference>
<dbReference type="RefSeq" id="XP_016230107.1">
    <property type="nucleotide sequence ID" value="XM_016386299.1"/>
</dbReference>
<dbReference type="VEuPathDB" id="FungiDB:PV08_11992"/>
<name>A0A0D1Y4N1_9EURO</name>
<dbReference type="AlphaFoldDB" id="A0A0D1Y4N1"/>
<keyword evidence="1" id="KW-0732">Signal</keyword>
<feature type="chain" id="PRO_5002246649" description="DUF7580 domain-containing protein" evidence="1">
    <location>
        <begin position="29"/>
        <end position="609"/>
    </location>
</feature>
<evidence type="ECO:0000256" key="1">
    <source>
        <dbReference type="SAM" id="SignalP"/>
    </source>
</evidence>
<dbReference type="HOGENOM" id="CLU_026305_1_0_1"/>
<dbReference type="EMBL" id="KN847502">
    <property type="protein sequence ID" value="KIW09891.1"/>
    <property type="molecule type" value="Genomic_DNA"/>
</dbReference>
<dbReference type="Pfam" id="PF24476">
    <property type="entry name" value="DUF7580"/>
    <property type="match status" value="1"/>
</dbReference>
<dbReference type="STRING" id="91928.A0A0D1Y4N1"/>
<gene>
    <name evidence="3" type="ORF">PV08_11992</name>
</gene>
<evidence type="ECO:0000259" key="2">
    <source>
        <dbReference type="Pfam" id="PF24476"/>
    </source>
</evidence>
<sequence>MVTGIETVGVVLAILPLVVNQLDNYVRGIETLKGFRNKRHRRQLEEYSTRLGTQHAILLNSLEQALEGVVDYEDDISDLINCPLGSSWRNQEFQRKLSRKLDRNYDVFVRTTTEISRELQYLSTKLGWDSATTTQMSWDDTGTVERELRKFKDIFSKSVYNELLSKIENANGALQTLIEQSRRRETTRKHRVFKKKPLLKYKNARKHATNIYNAIVHGTCWPCPCSESHCVHLRIEPQALDEDDLKHQTQEAFVPKIRMVFTSKIPSKGTPLWYWQEVETIPVASEPVTVAPSLTKAKSASASTVVTKRTGPDRRVTFAAIVESTLDTVPWPRVNNSLPPPKQISNMCSALCSQNAGDRLLGSILDRSDPTHQYHIYLTDRVDTSVPTKSLADVLEASAKDSLRFSIANQSLMLSRHDRLSLAATLALSVLQYQGSWLKPQWRIQDILFKDHDSGNPTLLDRVYLSAHDVSPTGDSSSLSNGAETSEGASQQLTVAVTSSSLIRCALLFPLALSLIELSLCTPLSSLQTAEDADPVEAISNLKTAVRVLPRVYAESGCRYGDVVDTCLYWPDTKNMQLDDEEFQRTVFEVVISPLLDDLRDFEGKDRIR</sequence>
<dbReference type="PANTHER" id="PTHR35186:SF4">
    <property type="entry name" value="PRION-INHIBITION AND PROPAGATION HELO DOMAIN-CONTAINING PROTEIN"/>
    <property type="match status" value="1"/>
</dbReference>
<evidence type="ECO:0000313" key="4">
    <source>
        <dbReference type="Proteomes" id="UP000053328"/>
    </source>
</evidence>
<reference evidence="3 4" key="1">
    <citation type="submission" date="2015-01" db="EMBL/GenBank/DDBJ databases">
        <title>The Genome Sequence of Exophiala spinifera CBS89968.</title>
        <authorList>
            <consortium name="The Broad Institute Genomics Platform"/>
            <person name="Cuomo C."/>
            <person name="de Hoog S."/>
            <person name="Gorbushina A."/>
            <person name="Stielow B."/>
            <person name="Teixiera M."/>
            <person name="Abouelleil A."/>
            <person name="Chapman S.B."/>
            <person name="Priest M."/>
            <person name="Young S.K."/>
            <person name="Wortman J."/>
            <person name="Nusbaum C."/>
            <person name="Birren B."/>
        </authorList>
    </citation>
    <scope>NUCLEOTIDE SEQUENCE [LARGE SCALE GENOMIC DNA]</scope>
    <source>
        <strain evidence="3 4">CBS 89968</strain>
    </source>
</reference>